<name>A0A1I3EK47_9PLAN</name>
<reference evidence="3" key="1">
    <citation type="submission" date="2016-10" db="EMBL/GenBank/DDBJ databases">
        <authorList>
            <person name="Varghese N."/>
            <person name="Submissions S."/>
        </authorList>
    </citation>
    <scope>NUCLEOTIDE SEQUENCE [LARGE SCALE GENOMIC DNA]</scope>
    <source>
        <strain evidence="3">DSM 26348</strain>
    </source>
</reference>
<evidence type="ECO:0000313" key="3">
    <source>
        <dbReference type="Proteomes" id="UP000199518"/>
    </source>
</evidence>
<evidence type="ECO:0000313" key="2">
    <source>
        <dbReference type="EMBL" id="SFH99248.1"/>
    </source>
</evidence>
<dbReference type="Gene3D" id="3.90.1720.10">
    <property type="entry name" value="endopeptidase domain like (from Nostoc punctiforme)"/>
    <property type="match status" value="1"/>
</dbReference>
<dbReference type="EMBL" id="FOQD01000004">
    <property type="protein sequence ID" value="SFH99248.1"/>
    <property type="molecule type" value="Genomic_DNA"/>
</dbReference>
<dbReference type="InterPro" id="IPR024453">
    <property type="entry name" value="Peptidase_C92"/>
</dbReference>
<dbReference type="InterPro" id="IPR038765">
    <property type="entry name" value="Papain-like_cys_pep_sf"/>
</dbReference>
<organism evidence="2 3">
    <name type="scientific">Planctomicrobium piriforme</name>
    <dbReference type="NCBI Taxonomy" id="1576369"/>
    <lineage>
        <taxon>Bacteria</taxon>
        <taxon>Pseudomonadati</taxon>
        <taxon>Planctomycetota</taxon>
        <taxon>Planctomycetia</taxon>
        <taxon>Planctomycetales</taxon>
        <taxon>Planctomycetaceae</taxon>
        <taxon>Planctomicrobium</taxon>
    </lineage>
</organism>
<proteinExistence type="predicted"/>
<feature type="signal peptide" evidence="1">
    <location>
        <begin position="1"/>
        <end position="24"/>
    </location>
</feature>
<keyword evidence="3" id="KW-1185">Reference proteome</keyword>
<dbReference type="AlphaFoldDB" id="A0A1I3EK47"/>
<evidence type="ECO:0000256" key="1">
    <source>
        <dbReference type="SAM" id="SignalP"/>
    </source>
</evidence>
<dbReference type="Proteomes" id="UP000199518">
    <property type="component" value="Unassembled WGS sequence"/>
</dbReference>
<protein>
    <submittedName>
        <fullName evidence="2">Permuted papain-like amidase enzyme, YaeF/YiiX, C92 family</fullName>
    </submittedName>
</protein>
<keyword evidence="1" id="KW-0732">Signal</keyword>
<dbReference type="RefSeq" id="WP_175517222.1">
    <property type="nucleotide sequence ID" value="NZ_FOQD01000004.1"/>
</dbReference>
<dbReference type="Pfam" id="PF05708">
    <property type="entry name" value="Peptidase_C92"/>
    <property type="match status" value="1"/>
</dbReference>
<gene>
    <name evidence="2" type="ORF">SAMN05421753_104256</name>
</gene>
<dbReference type="SUPFAM" id="SSF54001">
    <property type="entry name" value="Cysteine proteinases"/>
    <property type="match status" value="1"/>
</dbReference>
<feature type="chain" id="PRO_5011756238" evidence="1">
    <location>
        <begin position="25"/>
        <end position="266"/>
    </location>
</feature>
<accession>A0A1I3EK47</accession>
<sequence length="266" mass="29216">MTASKTIAAALGFLILALVNCIDAAEPIVPTPAEGFTAADIELDNRPLFSISAGGDQNLPSSESAAERIARECQTGSLLFSHGDCLAVKAFTGSRFTHVAAVVFIDQQPWVYDSMNGRGVRKMPLSEYLEVQAPDELTLYHPRRKFTAQEADEYQCALERQLGRPYAVSHFLSGRRCDGLHCAEYLTDALISIQWLQAENPVRVSPASLQEGIELHNIFVAGPTVIISHSLEPIPEPGYWCGERWQAAILCVDGCCTQLSRMFLCR</sequence>